<evidence type="ECO:0000313" key="2">
    <source>
        <dbReference type="Proteomes" id="UP000229362"/>
    </source>
</evidence>
<comment type="caution">
    <text evidence="1">The sequence shown here is derived from an EMBL/GenBank/DDBJ whole genome shotgun (WGS) entry which is preliminary data.</text>
</comment>
<organism evidence="1 2">
    <name type="scientific">Candidatus Magasanikbacteria bacterium CG10_big_fil_rev_8_21_14_0_10_43_6</name>
    <dbReference type="NCBI Taxonomy" id="1974650"/>
    <lineage>
        <taxon>Bacteria</taxon>
        <taxon>Candidatus Magasanikiibacteriota</taxon>
    </lineage>
</organism>
<dbReference type="EMBL" id="PFBZ01000134">
    <property type="protein sequence ID" value="PIT86462.1"/>
    <property type="molecule type" value="Genomic_DNA"/>
</dbReference>
<name>A0A2M6W0X9_9BACT</name>
<sequence>MSLYRIYPIVGKKRLVAVLVKRRIVPLVGGKMKIFLIPVSGRPERQHRKARDLFHFYRHTCWGNGTPTVMVRVKGRSASWQQARSFFEICSKNGRIPTLVDDEIWGKTLKIGAGPIFVFFNQRSGQPDLVSIVAGMDINVSHIGEGFLAECMPESRMFIQAQYTGFKY</sequence>
<protein>
    <submittedName>
        <fullName evidence="1">Uncharacterized protein</fullName>
    </submittedName>
</protein>
<gene>
    <name evidence="1" type="ORF">COU33_03040</name>
</gene>
<evidence type="ECO:0000313" key="1">
    <source>
        <dbReference type="EMBL" id="PIT86462.1"/>
    </source>
</evidence>
<dbReference type="Proteomes" id="UP000229362">
    <property type="component" value="Unassembled WGS sequence"/>
</dbReference>
<proteinExistence type="predicted"/>
<accession>A0A2M6W0X9</accession>
<reference evidence="2" key="1">
    <citation type="submission" date="2017-09" db="EMBL/GenBank/DDBJ databases">
        <title>Depth-based differentiation of microbial function through sediment-hosted aquifers and enrichment of novel symbionts in the deep terrestrial subsurface.</title>
        <authorList>
            <person name="Probst A.J."/>
            <person name="Ladd B."/>
            <person name="Jarett J.K."/>
            <person name="Geller-Mcgrath D.E."/>
            <person name="Sieber C.M.K."/>
            <person name="Emerson J.B."/>
            <person name="Anantharaman K."/>
            <person name="Thomas B.C."/>
            <person name="Malmstrom R."/>
            <person name="Stieglmeier M."/>
            <person name="Klingl A."/>
            <person name="Woyke T."/>
            <person name="Ryan C.M."/>
            <person name="Banfield J.F."/>
        </authorList>
    </citation>
    <scope>NUCLEOTIDE SEQUENCE [LARGE SCALE GENOMIC DNA]</scope>
</reference>
<dbReference type="AlphaFoldDB" id="A0A2M6W0X9"/>